<keyword evidence="2" id="KW-0808">Transferase</keyword>
<gene>
    <name evidence="9" type="primary">LOC115942690</name>
</gene>
<evidence type="ECO:0000259" key="7">
    <source>
        <dbReference type="PROSITE" id="PS51158"/>
    </source>
</evidence>
<evidence type="ECO:0000256" key="4">
    <source>
        <dbReference type="ARBA" id="ARBA00022777"/>
    </source>
</evidence>
<evidence type="ECO:0000256" key="5">
    <source>
        <dbReference type="ARBA" id="ARBA00022840"/>
    </source>
</evidence>
<dbReference type="GO" id="GO:0004686">
    <property type="term" value="F:elongation factor-2 kinase activity"/>
    <property type="evidence" value="ECO:0007669"/>
    <property type="project" value="TreeGrafter"/>
</dbReference>
<sequence length="206" mass="23734">MADEDLIFRLEGVDGGQTPRAGHDGESEADSDDEEGYFICPITDDPRSHPNVNSKVNNYYSNLTKSEQYGSSGSPASSFHFKEAWKHAIEKAKHMPDPWAEFHLEDIATECATRHRYNAVTGEWLEDEVLIKMASQPFGRGAMRECFRTKKLSNFLHTQQWKGASNYVAKHYIESVDRDVYFEDVRLQMEAKLWGEEYNRHKPPKQ</sequence>
<evidence type="ECO:0000256" key="3">
    <source>
        <dbReference type="ARBA" id="ARBA00022741"/>
    </source>
</evidence>
<dbReference type="FunFam" id="3.30.200.20:FF:000336">
    <property type="entry name" value="Eukaryotic elongation factor 2 kinase"/>
    <property type="match status" value="1"/>
</dbReference>
<dbReference type="InterPro" id="IPR004166">
    <property type="entry name" value="a-kinase_dom"/>
</dbReference>
<evidence type="ECO:0000313" key="9">
    <source>
        <dbReference type="RefSeq" id="XP_030889424.1"/>
    </source>
</evidence>
<keyword evidence="1" id="KW-0723">Serine/threonine-protein kinase</keyword>
<dbReference type="SMART" id="SM00811">
    <property type="entry name" value="Alpha_kinase"/>
    <property type="match status" value="1"/>
</dbReference>
<accession>A0A7F8R879</accession>
<dbReference type="GO" id="GO:1903013">
    <property type="term" value="P:response to differentiation-inducing factor 1"/>
    <property type="evidence" value="ECO:0007669"/>
    <property type="project" value="TreeGrafter"/>
</dbReference>
<dbReference type="InterPro" id="IPR051852">
    <property type="entry name" value="Alpha-type_PK"/>
</dbReference>
<evidence type="ECO:0000313" key="8">
    <source>
        <dbReference type="Proteomes" id="UP000245341"/>
    </source>
</evidence>
<dbReference type="Proteomes" id="UP000245341">
    <property type="component" value="Unplaced"/>
</dbReference>
<feature type="compositionally biased region" description="Basic and acidic residues" evidence="6">
    <location>
        <begin position="1"/>
        <end position="12"/>
    </location>
</feature>
<keyword evidence="8" id="KW-1185">Reference proteome</keyword>
<evidence type="ECO:0000256" key="1">
    <source>
        <dbReference type="ARBA" id="ARBA00022527"/>
    </source>
</evidence>
<feature type="non-terminal residue" evidence="9">
    <location>
        <position position="206"/>
    </location>
</feature>
<protein>
    <submittedName>
        <fullName evidence="9">Eukaryotic elongation factor 2 kinase-like</fullName>
    </submittedName>
</protein>
<dbReference type="OrthoDB" id="301415at2759"/>
<feature type="region of interest" description="Disordered" evidence="6">
    <location>
        <begin position="1"/>
        <end position="36"/>
    </location>
</feature>
<dbReference type="GeneID" id="115942690"/>
<dbReference type="PANTHER" id="PTHR45992">
    <property type="entry name" value="EUKARYOTIC ELONGATION FACTOR 2 KINASE-RELATED"/>
    <property type="match status" value="1"/>
</dbReference>
<dbReference type="GO" id="GO:0031037">
    <property type="term" value="P:myosin II filament disassembly"/>
    <property type="evidence" value="ECO:0007669"/>
    <property type="project" value="TreeGrafter"/>
</dbReference>
<dbReference type="GO" id="GO:0005524">
    <property type="term" value="F:ATP binding"/>
    <property type="evidence" value="ECO:0007669"/>
    <property type="project" value="UniProtKB-KW"/>
</dbReference>
<reference evidence="9" key="1">
    <citation type="submission" date="2025-08" db="UniProtKB">
        <authorList>
            <consortium name="RefSeq"/>
        </authorList>
    </citation>
    <scope>IDENTIFICATION</scope>
    <source>
        <tissue evidence="9">Liver</tissue>
    </source>
</reference>
<dbReference type="PROSITE" id="PS51158">
    <property type="entry name" value="ALPHA_KINASE"/>
    <property type="match status" value="1"/>
</dbReference>
<dbReference type="RefSeq" id="XP_030889424.1">
    <property type="nucleotide sequence ID" value="XM_031033564.1"/>
</dbReference>
<name>A0A7F8R879_LEPWE</name>
<dbReference type="KEGG" id="lww:115942690"/>
<keyword evidence="3" id="KW-0547">Nucleotide-binding</keyword>
<proteinExistence type="predicted"/>
<keyword evidence="5" id="KW-0067">ATP-binding</keyword>
<dbReference type="PANTHER" id="PTHR45992:SF2">
    <property type="entry name" value="EUKARYOTIC ELONGATION FACTOR 2 KINASE"/>
    <property type="match status" value="1"/>
</dbReference>
<dbReference type="InterPro" id="IPR011009">
    <property type="entry name" value="Kinase-like_dom_sf"/>
</dbReference>
<evidence type="ECO:0000256" key="6">
    <source>
        <dbReference type="SAM" id="MobiDB-lite"/>
    </source>
</evidence>
<feature type="compositionally biased region" description="Acidic residues" evidence="6">
    <location>
        <begin position="27"/>
        <end position="36"/>
    </location>
</feature>
<evidence type="ECO:0000256" key="2">
    <source>
        <dbReference type="ARBA" id="ARBA00022679"/>
    </source>
</evidence>
<feature type="domain" description="Alpha-type protein kinase" evidence="7">
    <location>
        <begin position="116"/>
        <end position="206"/>
    </location>
</feature>
<organism evidence="8 9">
    <name type="scientific">Leptonychotes weddellii</name>
    <name type="common">Weddell seal</name>
    <name type="synonym">Otaria weddellii</name>
    <dbReference type="NCBI Taxonomy" id="9713"/>
    <lineage>
        <taxon>Eukaryota</taxon>
        <taxon>Metazoa</taxon>
        <taxon>Chordata</taxon>
        <taxon>Craniata</taxon>
        <taxon>Vertebrata</taxon>
        <taxon>Euteleostomi</taxon>
        <taxon>Mammalia</taxon>
        <taxon>Eutheria</taxon>
        <taxon>Laurasiatheria</taxon>
        <taxon>Carnivora</taxon>
        <taxon>Caniformia</taxon>
        <taxon>Pinnipedia</taxon>
        <taxon>Phocidae</taxon>
        <taxon>Monachinae</taxon>
        <taxon>Lobodontini</taxon>
        <taxon>Leptonychotes</taxon>
    </lineage>
</organism>
<dbReference type="Pfam" id="PF02816">
    <property type="entry name" value="Alpha_kinase"/>
    <property type="match status" value="1"/>
</dbReference>
<dbReference type="Gene3D" id="3.30.200.20">
    <property type="entry name" value="Phosphorylase Kinase, domain 1"/>
    <property type="match status" value="2"/>
</dbReference>
<dbReference type="SUPFAM" id="SSF56112">
    <property type="entry name" value="Protein kinase-like (PK-like)"/>
    <property type="match status" value="1"/>
</dbReference>
<dbReference type="AlphaFoldDB" id="A0A7F8R879"/>
<keyword evidence="4" id="KW-0418">Kinase</keyword>